<dbReference type="GO" id="GO:0043176">
    <property type="term" value="F:amine binding"/>
    <property type="evidence" value="ECO:0007669"/>
    <property type="project" value="InterPro"/>
</dbReference>
<dbReference type="InterPro" id="IPR002970">
    <property type="entry name" value="Tick_his-bd"/>
</dbReference>
<dbReference type="VEuPathDB" id="VectorBase:ISCI014533"/>
<keyword evidence="1" id="KW-0732">Signal</keyword>
<name>A0A4D5RR26_IXOSC</name>
<feature type="signal peptide" evidence="1">
    <location>
        <begin position="1"/>
        <end position="20"/>
    </location>
</feature>
<dbReference type="InterPro" id="IPR012674">
    <property type="entry name" value="Calycin"/>
</dbReference>
<sequence length="176" mass="19609">MTLILFVATVVISSFLFIGAQEANDCTDPRGRLAWKALQSADEGHMLYTSFDASVIVCTYVTQNSENSSTMSVRGNFIYQINDLPLVYNDPITTKVENCEGLVAVYNETSGEKVSQSVILYSDFGTCTIFFNIEQQECQLWAYRNASNDVVQGCLGIYKTICEGEIYEVYNSTCLT</sequence>
<evidence type="ECO:0000313" key="2">
    <source>
        <dbReference type="EMBL" id="MOY39568.1"/>
    </source>
</evidence>
<proteinExistence type="predicted"/>
<dbReference type="GO" id="GO:0030682">
    <property type="term" value="P:symbiont-mediated perturbation of host defenses"/>
    <property type="evidence" value="ECO:0007669"/>
    <property type="project" value="InterPro"/>
</dbReference>
<dbReference type="EMBL" id="GHJT01005597">
    <property type="protein sequence ID" value="MOY39568.1"/>
    <property type="molecule type" value="Transcribed_RNA"/>
</dbReference>
<dbReference type="Gene3D" id="2.40.128.20">
    <property type="match status" value="1"/>
</dbReference>
<reference evidence="2" key="1">
    <citation type="submission" date="2019-04" db="EMBL/GenBank/DDBJ databases">
        <title>An insight into the mialome of Ixodes scapularis.</title>
        <authorList>
            <person name="Ribeiro J.M."/>
            <person name="Mather T.N."/>
            <person name="Karim S."/>
        </authorList>
    </citation>
    <scope>NUCLEOTIDE SEQUENCE</scope>
</reference>
<protein>
    <submittedName>
        <fullName evidence="2">Putative salivary lipocalin</fullName>
    </submittedName>
</protein>
<dbReference type="VEuPathDB" id="VectorBase:ISCW013259"/>
<dbReference type="AlphaFoldDB" id="A0A4D5RR26"/>
<evidence type="ECO:0000256" key="1">
    <source>
        <dbReference type="SAM" id="SignalP"/>
    </source>
</evidence>
<dbReference type="VEuPathDB" id="VectorBase:ISCW014533"/>
<organism evidence="2">
    <name type="scientific">Ixodes scapularis</name>
    <name type="common">Black-legged tick</name>
    <name type="synonym">Deer tick</name>
    <dbReference type="NCBI Taxonomy" id="6945"/>
    <lineage>
        <taxon>Eukaryota</taxon>
        <taxon>Metazoa</taxon>
        <taxon>Ecdysozoa</taxon>
        <taxon>Arthropoda</taxon>
        <taxon>Chelicerata</taxon>
        <taxon>Arachnida</taxon>
        <taxon>Acari</taxon>
        <taxon>Parasitiformes</taxon>
        <taxon>Ixodida</taxon>
        <taxon>Ixodoidea</taxon>
        <taxon>Ixodidae</taxon>
        <taxon>Ixodinae</taxon>
        <taxon>Ixodes</taxon>
    </lineage>
</organism>
<accession>A0A4D5RR26</accession>
<dbReference type="VEuPathDB" id="VectorBase:ISCI013259"/>
<feature type="chain" id="PRO_5020036410" evidence="1">
    <location>
        <begin position="21"/>
        <end position="176"/>
    </location>
</feature>
<dbReference type="Pfam" id="PF02098">
    <property type="entry name" value="His_binding"/>
    <property type="match status" value="1"/>
</dbReference>
<dbReference type="SUPFAM" id="SSF50814">
    <property type="entry name" value="Lipocalins"/>
    <property type="match status" value="1"/>
</dbReference>
<dbReference type="VEuPathDB" id="VectorBase:ISCP_024659"/>